<keyword evidence="4" id="KW-1185">Reference proteome</keyword>
<dbReference type="InterPro" id="IPR038586">
    <property type="entry name" value="Tctex-1-like_sf"/>
</dbReference>
<protein>
    <recommendedName>
        <fullName evidence="5">Tctex1 domain-containing protein 1</fullName>
    </recommendedName>
</protein>
<name>A0A8W8HQS3_MAGGI</name>
<dbReference type="EnsemblMetazoa" id="G10630.1">
    <property type="protein sequence ID" value="G10630.1:cds"/>
    <property type="gene ID" value="G10630"/>
</dbReference>
<organism evidence="3 4">
    <name type="scientific">Magallana gigas</name>
    <name type="common">Pacific oyster</name>
    <name type="synonym">Crassostrea gigas</name>
    <dbReference type="NCBI Taxonomy" id="29159"/>
    <lineage>
        <taxon>Eukaryota</taxon>
        <taxon>Metazoa</taxon>
        <taxon>Spiralia</taxon>
        <taxon>Lophotrochozoa</taxon>
        <taxon>Mollusca</taxon>
        <taxon>Bivalvia</taxon>
        <taxon>Autobranchia</taxon>
        <taxon>Pteriomorphia</taxon>
        <taxon>Ostreida</taxon>
        <taxon>Ostreoidea</taxon>
        <taxon>Ostreidae</taxon>
        <taxon>Magallana</taxon>
    </lineage>
</organism>
<sequence length="237" mass="26832">MSIRIRTNIYTGLRFLNQTERILAASWSDHPAGRRNSVTFAIKDESFRDRTPSMGRKDNQQSRNSSLGKGKADGGYSDSSGLISIPKKFHKLKAPSRHQPVETTKIQSGGSRPQQHNVNYENTYKLSPDRGKFFDSVKISQIIESSLNENLKDLPYDHDKCPGLCTYLAEVIKDDIKASGVQRYKLVTNVILFEDKRQGFHWGSRCLWNPNFDNFATASYTGQGYRAVGACFASYYE</sequence>
<evidence type="ECO:0000313" key="3">
    <source>
        <dbReference type="EnsemblMetazoa" id="G10630.1:cds"/>
    </source>
</evidence>
<evidence type="ECO:0000313" key="4">
    <source>
        <dbReference type="Proteomes" id="UP000005408"/>
    </source>
</evidence>
<accession>A0A8W8HQS3</accession>
<evidence type="ECO:0000256" key="2">
    <source>
        <dbReference type="SAM" id="MobiDB-lite"/>
    </source>
</evidence>
<dbReference type="GO" id="GO:0005737">
    <property type="term" value="C:cytoplasm"/>
    <property type="evidence" value="ECO:0007669"/>
    <property type="project" value="TreeGrafter"/>
</dbReference>
<dbReference type="CDD" id="cd21451">
    <property type="entry name" value="DLC-like_TCTEX1D"/>
    <property type="match status" value="1"/>
</dbReference>
<comment type="similarity">
    <text evidence="1">Belongs to the dynein light chain Tctex-type family.</text>
</comment>
<dbReference type="Gene3D" id="3.30.1140.40">
    <property type="entry name" value="Tctex-1"/>
    <property type="match status" value="1"/>
</dbReference>
<feature type="region of interest" description="Disordered" evidence="2">
    <location>
        <begin position="39"/>
        <end position="79"/>
    </location>
</feature>
<evidence type="ECO:0008006" key="5">
    <source>
        <dbReference type="Google" id="ProtNLM"/>
    </source>
</evidence>
<dbReference type="AlphaFoldDB" id="A0A8W8HQS3"/>
<proteinExistence type="inferred from homology"/>
<dbReference type="GO" id="GO:0007018">
    <property type="term" value="P:microtubule-based movement"/>
    <property type="evidence" value="ECO:0007669"/>
    <property type="project" value="TreeGrafter"/>
</dbReference>
<feature type="compositionally biased region" description="Basic and acidic residues" evidence="2">
    <location>
        <begin position="42"/>
        <end position="60"/>
    </location>
</feature>
<reference evidence="3" key="1">
    <citation type="submission" date="2022-08" db="UniProtKB">
        <authorList>
            <consortium name="EnsemblMetazoa"/>
        </authorList>
    </citation>
    <scope>IDENTIFICATION</scope>
    <source>
        <strain evidence="3">05x7-T-G4-1.051#20</strain>
    </source>
</reference>
<feature type="region of interest" description="Disordered" evidence="2">
    <location>
        <begin position="93"/>
        <end position="117"/>
    </location>
</feature>
<dbReference type="PANTHER" id="PTHR21255">
    <property type="entry name" value="T-COMPLEX-ASSOCIATED-TESTIS-EXPRESSED 1/ DYNEIN LIGHT CHAIN"/>
    <property type="match status" value="1"/>
</dbReference>
<dbReference type="InterPro" id="IPR005334">
    <property type="entry name" value="Tctex-1-like"/>
</dbReference>
<dbReference type="Proteomes" id="UP000005408">
    <property type="component" value="Unassembled WGS sequence"/>
</dbReference>
<feature type="compositionally biased region" description="Polar residues" evidence="2">
    <location>
        <begin position="101"/>
        <end position="117"/>
    </location>
</feature>
<dbReference type="GO" id="GO:0045505">
    <property type="term" value="F:dynein intermediate chain binding"/>
    <property type="evidence" value="ECO:0007669"/>
    <property type="project" value="TreeGrafter"/>
</dbReference>
<evidence type="ECO:0000256" key="1">
    <source>
        <dbReference type="ARBA" id="ARBA00005361"/>
    </source>
</evidence>
<dbReference type="GO" id="GO:0005868">
    <property type="term" value="C:cytoplasmic dynein complex"/>
    <property type="evidence" value="ECO:0007669"/>
    <property type="project" value="TreeGrafter"/>
</dbReference>
<dbReference type="Pfam" id="PF03645">
    <property type="entry name" value="Tctex-1"/>
    <property type="match status" value="1"/>
</dbReference>
<dbReference type="PANTHER" id="PTHR21255:SF65">
    <property type="entry name" value="TCTEX1 DOMAIN-CONTAINING PROTEIN 2"/>
    <property type="match status" value="1"/>
</dbReference>